<dbReference type="GO" id="GO:0008233">
    <property type="term" value="F:peptidase activity"/>
    <property type="evidence" value="ECO:0007669"/>
    <property type="project" value="UniProtKB-KW"/>
</dbReference>
<keyword evidence="2" id="KW-0645">Protease</keyword>
<sequence>MVADKYGCKSAKGREGPLASRVDAYLNGKDQASTVETGVCLLEECMAYYDKLPCTELPLCKFQMVAAVIEESNSAVESGIVESFTARVLGFLLDGPLELECVTKHDFEIVLARCVFRRILFSVLFMLFNRMARGERKAIEMDLFTTHASLMEKATHKLFANVDFEEKVSLVELLWRGIRRAGNAKATKAMSAKPRVPFRGIKLLSAKEFEKEVIAWMQTTGCLNESYGFYKAGGRIELRLSKNHVIFAHDFTEAMITPALLRIHIAAEDQVCLKAEVPYCHMVALLAKEDTLEVSFRLVSSDFNSAGLWSPPLQEAVSYLADSDELLAMTVSFSSSIPQAFVESISPISKVINGFQEERPSFAAHDVSQVEAPHVYEIDSESDDESITAKAEATRIPESLTFSAPGRRKVEAQLHYNDSAGTDDYKLVDKISKGIDFNSSPSSLGYNQASVSLSTELSNNFSSCEKPYEDSLLEPSHQAMQLHGHGMGEPLMASLDHYRQMKAKELVSIFKRIYRDESDQARSEISKLCATQEALRRNALESYHKEVESLVKEIEQNHQELNEQLKKLLSDFEALKNNSVGKDARKLEKGRGFDGGNSLIAGSNGLVERTEAAIKEIDDVIQRIRMHYVKKKIDCSRALEGL</sequence>
<organism evidence="2 3">
    <name type="scientific">Babesia caballi</name>
    <dbReference type="NCBI Taxonomy" id="5871"/>
    <lineage>
        <taxon>Eukaryota</taxon>
        <taxon>Sar</taxon>
        <taxon>Alveolata</taxon>
        <taxon>Apicomplexa</taxon>
        <taxon>Aconoidasida</taxon>
        <taxon>Piroplasmida</taxon>
        <taxon>Babesiidae</taxon>
        <taxon>Babesia</taxon>
    </lineage>
</organism>
<dbReference type="GO" id="GO:0006508">
    <property type="term" value="P:proteolysis"/>
    <property type="evidence" value="ECO:0007669"/>
    <property type="project" value="UniProtKB-KW"/>
</dbReference>
<feature type="coiled-coil region" evidence="1">
    <location>
        <begin position="537"/>
        <end position="578"/>
    </location>
</feature>
<gene>
    <name evidence="2" type="ORF">BcabD6B2_47180</name>
</gene>
<dbReference type="EMBL" id="BPLF01000004">
    <property type="protein sequence ID" value="GIX65283.1"/>
    <property type="molecule type" value="Genomic_DNA"/>
</dbReference>
<dbReference type="RefSeq" id="XP_067717352.1">
    <property type="nucleotide sequence ID" value="XM_067861251.1"/>
</dbReference>
<evidence type="ECO:0000256" key="1">
    <source>
        <dbReference type="SAM" id="Coils"/>
    </source>
</evidence>
<evidence type="ECO:0000313" key="2">
    <source>
        <dbReference type="EMBL" id="GIX65283.1"/>
    </source>
</evidence>
<reference evidence="2 3" key="1">
    <citation type="submission" date="2021-06" db="EMBL/GenBank/DDBJ databases">
        <title>Genome sequence of Babesia caballi.</title>
        <authorList>
            <person name="Yamagishi J."/>
            <person name="Kidaka T."/>
            <person name="Ochi A."/>
        </authorList>
    </citation>
    <scope>NUCLEOTIDE SEQUENCE [LARGE SCALE GENOMIC DNA]</scope>
    <source>
        <strain evidence="2">USDA-D6B2</strain>
    </source>
</reference>
<proteinExistence type="predicted"/>
<protein>
    <submittedName>
        <fullName evidence="2">ICE family protease p20 domain-containing protein, putative</fullName>
    </submittedName>
</protein>
<keyword evidence="1" id="KW-0175">Coiled coil</keyword>
<dbReference type="AlphaFoldDB" id="A0AAV4LZX3"/>
<name>A0AAV4LZX3_BABCB</name>
<comment type="caution">
    <text evidence="2">The sequence shown here is derived from an EMBL/GenBank/DDBJ whole genome shotgun (WGS) entry which is preliminary data.</text>
</comment>
<dbReference type="GeneID" id="94196764"/>
<dbReference type="Proteomes" id="UP001497744">
    <property type="component" value="Unassembled WGS sequence"/>
</dbReference>
<evidence type="ECO:0000313" key="3">
    <source>
        <dbReference type="Proteomes" id="UP001497744"/>
    </source>
</evidence>
<keyword evidence="2" id="KW-0378">Hydrolase</keyword>
<keyword evidence="3" id="KW-1185">Reference proteome</keyword>
<accession>A0AAV4LZX3</accession>